<comment type="caution">
    <text evidence="3">The sequence shown here is derived from an EMBL/GenBank/DDBJ whole genome shotgun (WGS) entry which is preliminary data.</text>
</comment>
<feature type="compositionally biased region" description="Basic and acidic residues" evidence="1">
    <location>
        <begin position="33"/>
        <end position="42"/>
    </location>
</feature>
<dbReference type="Proteomes" id="UP000014480">
    <property type="component" value="Unassembled WGS sequence"/>
</dbReference>
<keyword evidence="2" id="KW-1133">Transmembrane helix</keyword>
<dbReference type="EMBL" id="AMCV02000006">
    <property type="protein sequence ID" value="TDZ23415.1"/>
    <property type="molecule type" value="Genomic_DNA"/>
</dbReference>
<accession>A0A484G0M1</accession>
<organism evidence="3 4">
    <name type="scientific">Colletotrichum orbiculare (strain 104-T / ATCC 96160 / CBS 514.97 / LARS 414 / MAFF 240422)</name>
    <name type="common">Cucumber anthracnose fungus</name>
    <name type="synonym">Colletotrichum lagenarium</name>
    <dbReference type="NCBI Taxonomy" id="1213857"/>
    <lineage>
        <taxon>Eukaryota</taxon>
        <taxon>Fungi</taxon>
        <taxon>Dikarya</taxon>
        <taxon>Ascomycota</taxon>
        <taxon>Pezizomycotina</taxon>
        <taxon>Sordariomycetes</taxon>
        <taxon>Hypocreomycetidae</taxon>
        <taxon>Glomerellales</taxon>
        <taxon>Glomerellaceae</taxon>
        <taxon>Colletotrichum</taxon>
        <taxon>Colletotrichum orbiculare species complex</taxon>
    </lineage>
</organism>
<feature type="compositionally biased region" description="Acidic residues" evidence="1">
    <location>
        <begin position="43"/>
        <end position="60"/>
    </location>
</feature>
<reference evidence="4" key="1">
    <citation type="journal article" date="2013" name="New Phytol.">
        <title>Comparative genomic and transcriptomic analyses reveal the hemibiotrophic stage shift of Colletotrichum fungi.</title>
        <authorList>
            <person name="Gan P."/>
            <person name="Ikeda K."/>
            <person name="Irieda H."/>
            <person name="Narusaka M."/>
            <person name="O'Connell R.J."/>
            <person name="Narusaka Y."/>
            <person name="Takano Y."/>
            <person name="Kubo Y."/>
            <person name="Shirasu K."/>
        </authorList>
    </citation>
    <scope>NUCLEOTIDE SEQUENCE [LARGE SCALE GENOMIC DNA]</scope>
    <source>
        <strain evidence="4">104-T / ATCC 96160 / CBS 514.97 / LARS 414 / MAFF 240422</strain>
    </source>
</reference>
<gene>
    <name evidence="3" type="ORF">Cob_v003843</name>
</gene>
<proteinExistence type="predicted"/>
<keyword evidence="4" id="KW-1185">Reference proteome</keyword>
<name>A0A484G0M1_COLOR</name>
<feature type="region of interest" description="Disordered" evidence="1">
    <location>
        <begin position="18"/>
        <end position="60"/>
    </location>
</feature>
<feature type="transmembrane region" description="Helical" evidence="2">
    <location>
        <begin position="445"/>
        <end position="463"/>
    </location>
</feature>
<dbReference type="OrthoDB" id="4837809at2759"/>
<sequence length="465" mass="53469">MNFMPRTLFANIASLHEIPRRDEMPQPASTLEPGDKIQKNDRDSEEDALEEEDEKPAPEDVEEEIAADFDLDSLSTFVLESAAIGTLKQRLNDFVNPSFRSQTTKLMERLLQGKDAENDGYWRDMKVRMLTALTEIREVGPERIEVDAGSAAGKLDRLQLWLESITGEEWGWWPLEPPKYPVGPGQERIKWRCKFGKTAEEIVPSSFAGGSKGVDVKIFPRDVIFYFALSWAQVHSREATTMDVLRRSRHIFLVAMTNEDRLRQLPSLYLSTRDFGQQLCQVYRELKGFWRFWLSPYGFSGCDFARFEKYGRNMYTYRCLEVPGVGQPDYYYVPRPILDNPPISHTEFKRLYDFGRKSKAWASGLPFHSSCTCDFSESTVASIPQRYYELNERGTDREVFWGLYIRERRSALMTSIVVFLCLSPFYAFCALYLTGYVEGDLQNALTPLTVALTLLALFFGSLIKG</sequence>
<evidence type="ECO:0000313" key="4">
    <source>
        <dbReference type="Proteomes" id="UP000014480"/>
    </source>
</evidence>
<protein>
    <submittedName>
        <fullName evidence="3">Uncharacterized protein</fullName>
    </submittedName>
</protein>
<feature type="transmembrane region" description="Helical" evidence="2">
    <location>
        <begin position="411"/>
        <end position="433"/>
    </location>
</feature>
<reference evidence="4" key="2">
    <citation type="journal article" date="2019" name="Mol. Plant Microbe Interact.">
        <title>Genome sequence resources for four phytopathogenic fungi from the Colletotrichum orbiculare species complex.</title>
        <authorList>
            <person name="Gan P."/>
            <person name="Tsushima A."/>
            <person name="Narusaka M."/>
            <person name="Narusaka Y."/>
            <person name="Takano Y."/>
            <person name="Kubo Y."/>
            <person name="Shirasu K."/>
        </authorList>
    </citation>
    <scope>GENOME REANNOTATION</scope>
    <source>
        <strain evidence="4">104-T / ATCC 96160 / CBS 514.97 / LARS 414 / MAFF 240422</strain>
    </source>
</reference>
<evidence type="ECO:0000313" key="3">
    <source>
        <dbReference type="EMBL" id="TDZ23415.1"/>
    </source>
</evidence>
<keyword evidence="2" id="KW-0472">Membrane</keyword>
<evidence type="ECO:0000256" key="2">
    <source>
        <dbReference type="SAM" id="Phobius"/>
    </source>
</evidence>
<keyword evidence="2" id="KW-0812">Transmembrane</keyword>
<evidence type="ECO:0000256" key="1">
    <source>
        <dbReference type="SAM" id="MobiDB-lite"/>
    </source>
</evidence>
<dbReference type="AlphaFoldDB" id="A0A484G0M1"/>
<dbReference type="STRING" id="1213857.A0A484G0M1"/>